<accession>A0ABZ0TQJ4</accession>
<name>A0ABZ0TQJ4_9SPHI</name>
<reference evidence="8 9" key="1">
    <citation type="submission" date="2023-11" db="EMBL/GenBank/DDBJ databases">
        <title>Analysis of the Genomes of Mucilaginibacter gossypii cycad 4 and M. sabulilitoris SNA2: microbes with the potential for plant growth promotion.</title>
        <authorList>
            <person name="Hirsch A.M."/>
            <person name="Humm E."/>
            <person name="Rubbi M."/>
            <person name="Del Vecchio G."/>
            <person name="Ha S.M."/>
            <person name="Pellegrini M."/>
            <person name="Gunsalus R.P."/>
        </authorList>
    </citation>
    <scope>NUCLEOTIDE SEQUENCE [LARGE SCALE GENOMIC DNA]</scope>
    <source>
        <strain evidence="8 9">SNA2</strain>
    </source>
</reference>
<dbReference type="Proteomes" id="UP001324380">
    <property type="component" value="Chromosome"/>
</dbReference>
<evidence type="ECO:0000256" key="1">
    <source>
        <dbReference type="ARBA" id="ARBA00004442"/>
    </source>
</evidence>
<comment type="similarity">
    <text evidence="2">Belongs to the SusD family.</text>
</comment>
<evidence type="ECO:0000256" key="2">
    <source>
        <dbReference type="ARBA" id="ARBA00006275"/>
    </source>
</evidence>
<dbReference type="EMBL" id="CP139558">
    <property type="protein sequence ID" value="WPU94732.1"/>
    <property type="molecule type" value="Genomic_DNA"/>
</dbReference>
<evidence type="ECO:0000313" key="9">
    <source>
        <dbReference type="Proteomes" id="UP001324380"/>
    </source>
</evidence>
<feature type="domain" description="SusD-like N-terminal" evidence="7">
    <location>
        <begin position="92"/>
        <end position="235"/>
    </location>
</feature>
<proteinExistence type="inferred from homology"/>
<dbReference type="RefSeq" id="WP_321563848.1">
    <property type="nucleotide sequence ID" value="NZ_CP139558.1"/>
</dbReference>
<evidence type="ECO:0000259" key="7">
    <source>
        <dbReference type="Pfam" id="PF14322"/>
    </source>
</evidence>
<gene>
    <name evidence="8" type="ORF">SNE25_04260</name>
</gene>
<keyword evidence="3" id="KW-0732">Signal</keyword>
<dbReference type="InterPro" id="IPR011990">
    <property type="entry name" value="TPR-like_helical_dom_sf"/>
</dbReference>
<organism evidence="8 9">
    <name type="scientific">Mucilaginibacter sabulilitoris</name>
    <dbReference type="NCBI Taxonomy" id="1173583"/>
    <lineage>
        <taxon>Bacteria</taxon>
        <taxon>Pseudomonadati</taxon>
        <taxon>Bacteroidota</taxon>
        <taxon>Sphingobacteriia</taxon>
        <taxon>Sphingobacteriales</taxon>
        <taxon>Sphingobacteriaceae</taxon>
        <taxon>Mucilaginibacter</taxon>
    </lineage>
</organism>
<dbReference type="Gene3D" id="1.25.40.390">
    <property type="match status" value="1"/>
</dbReference>
<evidence type="ECO:0000259" key="6">
    <source>
        <dbReference type="Pfam" id="PF07980"/>
    </source>
</evidence>
<dbReference type="Pfam" id="PF07980">
    <property type="entry name" value="SusD_RagB"/>
    <property type="match status" value="1"/>
</dbReference>
<keyword evidence="9" id="KW-1185">Reference proteome</keyword>
<comment type="subcellular location">
    <subcellularLocation>
        <location evidence="1">Cell outer membrane</location>
    </subcellularLocation>
</comment>
<dbReference type="Pfam" id="PF14322">
    <property type="entry name" value="SusD-like_3"/>
    <property type="match status" value="1"/>
</dbReference>
<dbReference type="InterPro" id="IPR012944">
    <property type="entry name" value="SusD_RagB_dom"/>
</dbReference>
<evidence type="ECO:0000256" key="4">
    <source>
        <dbReference type="ARBA" id="ARBA00023136"/>
    </source>
</evidence>
<protein>
    <submittedName>
        <fullName evidence="8">RagB/SusD family nutrient uptake outer membrane protein</fullName>
    </submittedName>
</protein>
<evidence type="ECO:0000256" key="3">
    <source>
        <dbReference type="ARBA" id="ARBA00022729"/>
    </source>
</evidence>
<keyword evidence="4" id="KW-0472">Membrane</keyword>
<dbReference type="CDD" id="cd08977">
    <property type="entry name" value="SusD"/>
    <property type="match status" value="1"/>
</dbReference>
<sequence length="481" mass="52550">MKLRKIYSTSIFISSLVILSGLTPGCKKAIEVGPSLVAGNSSNVFLTNNSAQAVVSGVYTRLSTGSFFQGTSSISLNMGLAADELMNISSASSSYGTFYQNTYNPLSPPPFWSEFYKVLFSCNTAINGISGSSTIDAGVKKQLIGELKFLRAYTYFYAVNLYGTPPLTTSDDYTVNGNLANSAADDTYKQILQDLTDAQAALSDNVYVDASGAAVTDRVRPNKQVASAMLARVYLYLQDWKNAEIQASAIINNSNYLLVPNLNQVFLKGSKETIWALQPVSQLYLNTIDAYYLVVNASYAATTQLPLNTNNLVKAFETGDARLTNWTGTYTTTTAPVTTYYYAYKYKVASLSSTIAVTEYPIAMRLAEQYLIRAEARAQQNNLTGAAADLNAIRTRAGLANTTASTQANLLNAILHERQVELFSEWGHRWFDLKRSNKLDAVMNVVAPQKGGSWASFKQLMPVPSNDIRADANLQQNPGYN</sequence>
<evidence type="ECO:0000256" key="5">
    <source>
        <dbReference type="ARBA" id="ARBA00023237"/>
    </source>
</evidence>
<evidence type="ECO:0000313" key="8">
    <source>
        <dbReference type="EMBL" id="WPU94732.1"/>
    </source>
</evidence>
<keyword evidence="5" id="KW-0998">Cell outer membrane</keyword>
<dbReference type="InterPro" id="IPR033985">
    <property type="entry name" value="SusD-like_N"/>
</dbReference>
<feature type="domain" description="RagB/SusD" evidence="6">
    <location>
        <begin position="316"/>
        <end position="480"/>
    </location>
</feature>
<dbReference type="SUPFAM" id="SSF48452">
    <property type="entry name" value="TPR-like"/>
    <property type="match status" value="1"/>
</dbReference>